<dbReference type="Pfam" id="PF00400">
    <property type="entry name" value="WD40"/>
    <property type="match status" value="7"/>
</dbReference>
<dbReference type="PANTHER" id="PTHR22846">
    <property type="entry name" value="WD40 REPEAT PROTEIN"/>
    <property type="match status" value="1"/>
</dbReference>
<dbReference type="Gene3D" id="2.130.10.10">
    <property type="entry name" value="YVTN repeat-like/Quinoprotein amine dehydrogenase"/>
    <property type="match status" value="2"/>
</dbReference>
<evidence type="ECO:0000256" key="1">
    <source>
        <dbReference type="ARBA" id="ARBA00004123"/>
    </source>
</evidence>
<dbReference type="AlphaFoldDB" id="E0CPN5"/>
<dbReference type="PROSITE" id="PS50294">
    <property type="entry name" value="WD_REPEATS_REGION"/>
    <property type="match status" value="5"/>
</dbReference>
<evidence type="ECO:0000256" key="4">
    <source>
        <dbReference type="ARBA" id="ARBA00023242"/>
    </source>
</evidence>
<dbReference type="PROSITE" id="PS50082">
    <property type="entry name" value="WD_REPEATS_2"/>
    <property type="match status" value="6"/>
</dbReference>
<comment type="subcellular location">
    <subcellularLocation>
        <location evidence="1">Nucleus</location>
    </subcellularLocation>
</comment>
<dbReference type="FunFam" id="2.130.10.10:FF:002978">
    <property type="entry name" value="Uncharacterized protein"/>
    <property type="match status" value="1"/>
</dbReference>
<dbReference type="eggNOG" id="KOG0273">
    <property type="taxonomic scope" value="Eukaryota"/>
</dbReference>
<dbReference type="GO" id="GO:0003714">
    <property type="term" value="F:transcription corepressor activity"/>
    <property type="evidence" value="ECO:0000318"/>
    <property type="project" value="GO_Central"/>
</dbReference>
<keyword evidence="7" id="KW-1185">Reference proteome</keyword>
<dbReference type="InterPro" id="IPR020472">
    <property type="entry name" value="WD40_PAC1"/>
</dbReference>
<dbReference type="InterPro" id="IPR015943">
    <property type="entry name" value="WD40/YVTN_repeat-like_dom_sf"/>
</dbReference>
<dbReference type="HOGENOM" id="CLU_498218_0_0_1"/>
<protein>
    <submittedName>
        <fullName evidence="6">Uncharacterized protein</fullName>
    </submittedName>
</protein>
<dbReference type="InParanoid" id="E0CPN5"/>
<dbReference type="GO" id="GO:0000118">
    <property type="term" value="C:histone deacetylase complex"/>
    <property type="evidence" value="ECO:0000318"/>
    <property type="project" value="GO_Central"/>
</dbReference>
<evidence type="ECO:0000256" key="3">
    <source>
        <dbReference type="ARBA" id="ARBA00022737"/>
    </source>
</evidence>
<dbReference type="InterPro" id="IPR036322">
    <property type="entry name" value="WD40_repeat_dom_sf"/>
</dbReference>
<dbReference type="OrthoDB" id="1367865at2759"/>
<evidence type="ECO:0000256" key="5">
    <source>
        <dbReference type="PROSITE-ProRule" id="PRU00221"/>
    </source>
</evidence>
<dbReference type="PROSITE" id="PS00678">
    <property type="entry name" value="WD_REPEATS_1"/>
    <property type="match status" value="2"/>
</dbReference>
<accession>E0CPN5</accession>
<dbReference type="InterPro" id="IPR045183">
    <property type="entry name" value="Ebi-like"/>
</dbReference>
<dbReference type="InterPro" id="IPR001680">
    <property type="entry name" value="WD40_rpt"/>
</dbReference>
<name>E0CPN5_VITVI</name>
<dbReference type="ExpressionAtlas" id="E0CPN5">
    <property type="expression patterns" value="baseline"/>
</dbReference>
<dbReference type="InterPro" id="IPR019775">
    <property type="entry name" value="WD40_repeat_CS"/>
</dbReference>
<feature type="repeat" description="WD" evidence="5">
    <location>
        <begin position="66"/>
        <end position="116"/>
    </location>
</feature>
<organism evidence="6 7">
    <name type="scientific">Vitis vinifera</name>
    <name type="common">Grape</name>
    <dbReference type="NCBI Taxonomy" id="29760"/>
    <lineage>
        <taxon>Eukaryota</taxon>
        <taxon>Viridiplantae</taxon>
        <taxon>Streptophyta</taxon>
        <taxon>Embryophyta</taxon>
        <taxon>Tracheophyta</taxon>
        <taxon>Spermatophyta</taxon>
        <taxon>Magnoliopsida</taxon>
        <taxon>eudicotyledons</taxon>
        <taxon>Gunneridae</taxon>
        <taxon>Pentapetalae</taxon>
        <taxon>rosids</taxon>
        <taxon>Vitales</taxon>
        <taxon>Vitaceae</taxon>
        <taxon>Viteae</taxon>
        <taxon>Vitis</taxon>
    </lineage>
</organism>
<dbReference type="EMBL" id="FN595227">
    <property type="protein sequence ID" value="CBI19448.3"/>
    <property type="molecule type" value="Genomic_DNA"/>
</dbReference>
<evidence type="ECO:0000313" key="6">
    <source>
        <dbReference type="EMBL" id="CBI19448.3"/>
    </source>
</evidence>
<feature type="repeat" description="WD" evidence="5">
    <location>
        <begin position="471"/>
        <end position="512"/>
    </location>
</feature>
<dbReference type="PaxDb" id="29760-VIT_18s0001g09600.t01"/>
<feature type="repeat" description="WD" evidence="5">
    <location>
        <begin position="378"/>
        <end position="419"/>
    </location>
</feature>
<dbReference type="STRING" id="29760.E0CPN5"/>
<feature type="repeat" description="WD" evidence="5">
    <location>
        <begin position="209"/>
        <end position="239"/>
    </location>
</feature>
<dbReference type="SUPFAM" id="SSF50978">
    <property type="entry name" value="WD40 repeat-like"/>
    <property type="match status" value="2"/>
</dbReference>
<feature type="repeat" description="WD" evidence="5">
    <location>
        <begin position="16"/>
        <end position="48"/>
    </location>
</feature>
<dbReference type="CDD" id="cd00200">
    <property type="entry name" value="WD40"/>
    <property type="match status" value="1"/>
</dbReference>
<keyword evidence="4" id="KW-0539">Nucleus</keyword>
<dbReference type="GO" id="GO:0006357">
    <property type="term" value="P:regulation of transcription by RNA polymerase II"/>
    <property type="evidence" value="ECO:0000318"/>
    <property type="project" value="GO_Central"/>
</dbReference>
<reference evidence="7" key="1">
    <citation type="journal article" date="2007" name="Nature">
        <title>The grapevine genome sequence suggests ancestral hexaploidization in major angiosperm phyla.</title>
        <authorList>
            <consortium name="The French-Italian Public Consortium for Grapevine Genome Characterization."/>
            <person name="Jaillon O."/>
            <person name="Aury J.-M."/>
            <person name="Noel B."/>
            <person name="Policriti A."/>
            <person name="Clepet C."/>
            <person name="Casagrande A."/>
            <person name="Choisne N."/>
            <person name="Aubourg S."/>
            <person name="Vitulo N."/>
            <person name="Jubin C."/>
            <person name="Vezzi A."/>
            <person name="Legeai F."/>
            <person name="Hugueney P."/>
            <person name="Dasilva C."/>
            <person name="Horner D."/>
            <person name="Mica E."/>
            <person name="Jublot D."/>
            <person name="Poulain J."/>
            <person name="Bruyere C."/>
            <person name="Billault A."/>
            <person name="Segurens B."/>
            <person name="Gouyvenoux M."/>
            <person name="Ugarte E."/>
            <person name="Cattonaro F."/>
            <person name="Anthouard V."/>
            <person name="Vico V."/>
            <person name="Del Fabbro C."/>
            <person name="Alaux M."/>
            <person name="Di Gaspero G."/>
            <person name="Dumas V."/>
            <person name="Felice N."/>
            <person name="Paillard S."/>
            <person name="Juman I."/>
            <person name="Moroldo M."/>
            <person name="Scalabrin S."/>
            <person name="Canaguier A."/>
            <person name="Le Clainche I."/>
            <person name="Malacrida G."/>
            <person name="Durand E."/>
            <person name="Pesole G."/>
            <person name="Laucou V."/>
            <person name="Chatelet P."/>
            <person name="Merdinoglu D."/>
            <person name="Delledonne M."/>
            <person name="Pezzotti M."/>
            <person name="Lecharny A."/>
            <person name="Scarpelli C."/>
            <person name="Artiguenave F."/>
            <person name="Pe M.E."/>
            <person name="Valle G."/>
            <person name="Morgante M."/>
            <person name="Caboche M."/>
            <person name="Adam-Blondon A.-F."/>
            <person name="Weissenbach J."/>
            <person name="Quetier F."/>
            <person name="Wincker P."/>
        </authorList>
    </citation>
    <scope>NUCLEOTIDE SEQUENCE [LARGE SCALE GENOMIC DNA]</scope>
    <source>
        <strain evidence="7">cv. Pinot noir / PN40024</strain>
    </source>
</reference>
<gene>
    <name evidence="6" type="ordered locus">VIT_18s0001g09600</name>
</gene>
<evidence type="ECO:0000313" key="7">
    <source>
        <dbReference type="Proteomes" id="UP000009183"/>
    </source>
</evidence>
<dbReference type="PRINTS" id="PR00320">
    <property type="entry name" value="GPROTEINBRPT"/>
</dbReference>
<keyword evidence="3" id="KW-0677">Repeat</keyword>
<sequence length="547" mass="61178">MTYVCKVGENRPVKTFSGHQDEVNAVKWDPTVSFLASCSDDYTAKVIDNFSLTPFYMKQDDHLHDLKEHTKEIYTIRWSPTGAGTNNPNHQLVLASASFDSTIKLWDVELGCLLYSLNGHSLEYNSSHHNLKTYTGNGGIFEVCWNKEGDRIAACFSNNIVCVLVSVCSRFYFPILVYYDHHHGRTSFVEFDYFLELICLGWKAVVVCAWNPTCSLLASGSHDSTARIWTIVDGACNSTLQDVLVLTHAGAMTVEDNGFAAICELDWKGDGTLLATGSCTGETRIWTPNGALVASFEEDMGHIVSLQWNQMGNSLLSCGSDKVVVWDINTVGSRQEFSFHSARILDADWRNNISFATCSADRKIHVCEVGLNRPYKTFLGHRAEINGIRWSPTGTLLASCSDDTSIKIWSMNHNSFVRDLRSHKREVYCIEWSPTGPTTDNPNLTLLLASSSFDNTINVWDVERGNPIYGLTRHRNIIYTIEFSPNGEYLASGSLDNWLYVWSVKEGRLIKSYYGGGGVTDISWNKSSDKIAVSFVNKLVCVLDLKM</sequence>
<dbReference type="SMART" id="SM00320">
    <property type="entry name" value="WD40"/>
    <property type="match status" value="11"/>
</dbReference>
<feature type="repeat" description="WD" evidence="5">
    <location>
        <begin position="420"/>
        <end position="470"/>
    </location>
</feature>
<proteinExistence type="predicted"/>
<dbReference type="PANTHER" id="PTHR22846:SF2">
    <property type="entry name" value="F-BOX-LIKE_WD REPEAT-CONTAINING PROTEIN EBI"/>
    <property type="match status" value="1"/>
</dbReference>
<keyword evidence="2 5" id="KW-0853">WD repeat</keyword>
<dbReference type="SMR" id="E0CPN5"/>
<evidence type="ECO:0000256" key="2">
    <source>
        <dbReference type="ARBA" id="ARBA00022574"/>
    </source>
</evidence>
<dbReference type="Proteomes" id="UP000009183">
    <property type="component" value="Chromosome 18"/>
</dbReference>